<dbReference type="GO" id="GO:0004190">
    <property type="term" value="F:aspartic-type endopeptidase activity"/>
    <property type="evidence" value="ECO:0007669"/>
    <property type="project" value="UniProtKB-UniRule"/>
</dbReference>
<dbReference type="PANTHER" id="PTHR33695">
    <property type="entry name" value="LIPOPROTEIN SIGNAL PEPTIDASE"/>
    <property type="match status" value="1"/>
</dbReference>
<comment type="function">
    <text evidence="9 10">This protein specifically catalyzes the removal of signal peptides from prolipoproteins.</text>
</comment>
<evidence type="ECO:0000313" key="12">
    <source>
        <dbReference type="EMBL" id="MBI3127449.1"/>
    </source>
</evidence>
<evidence type="ECO:0000256" key="6">
    <source>
        <dbReference type="ARBA" id="ARBA00022801"/>
    </source>
</evidence>
<comment type="subcellular location">
    <subcellularLocation>
        <location evidence="9">Cell membrane</location>
        <topology evidence="9">Multi-pass membrane protein</topology>
    </subcellularLocation>
</comment>
<evidence type="ECO:0000256" key="3">
    <source>
        <dbReference type="ARBA" id="ARBA00022670"/>
    </source>
</evidence>
<dbReference type="GO" id="GO:0006508">
    <property type="term" value="P:proteolysis"/>
    <property type="evidence" value="ECO:0007669"/>
    <property type="project" value="UniProtKB-KW"/>
</dbReference>
<evidence type="ECO:0000256" key="10">
    <source>
        <dbReference type="RuleBase" id="RU000594"/>
    </source>
</evidence>
<feature type="active site" evidence="9">
    <location>
        <position position="140"/>
    </location>
</feature>
<proteinExistence type="inferred from homology"/>
<comment type="pathway">
    <text evidence="9">Protein modification; lipoprotein biosynthesis (signal peptide cleavage).</text>
</comment>
<dbReference type="PANTHER" id="PTHR33695:SF1">
    <property type="entry name" value="LIPOPROTEIN SIGNAL PEPTIDASE"/>
    <property type="match status" value="1"/>
</dbReference>
<keyword evidence="4 9" id="KW-0812">Transmembrane</keyword>
<dbReference type="PRINTS" id="PR00781">
    <property type="entry name" value="LIPOSIGPTASE"/>
</dbReference>
<feature type="active site" evidence="9">
    <location>
        <position position="122"/>
    </location>
</feature>
<name>A0A932MLQ7_UNCTE</name>
<evidence type="ECO:0000256" key="5">
    <source>
        <dbReference type="ARBA" id="ARBA00022750"/>
    </source>
</evidence>
<keyword evidence="7 9" id="KW-1133">Transmembrane helix</keyword>
<reference evidence="12" key="1">
    <citation type="submission" date="2020-07" db="EMBL/GenBank/DDBJ databases">
        <title>Huge and variable diversity of episymbiotic CPR bacteria and DPANN archaea in groundwater ecosystems.</title>
        <authorList>
            <person name="He C.Y."/>
            <person name="Keren R."/>
            <person name="Whittaker M."/>
            <person name="Farag I.F."/>
            <person name="Doudna J."/>
            <person name="Cate J.H.D."/>
            <person name="Banfield J.F."/>
        </authorList>
    </citation>
    <scope>NUCLEOTIDE SEQUENCE</scope>
    <source>
        <strain evidence="12">NC_groundwater_763_Ag_S-0.2um_68_21</strain>
    </source>
</reference>
<keyword evidence="2 9" id="KW-1003">Cell membrane</keyword>
<evidence type="ECO:0000256" key="2">
    <source>
        <dbReference type="ARBA" id="ARBA00022475"/>
    </source>
</evidence>
<keyword evidence="6 9" id="KW-0378">Hydrolase</keyword>
<dbReference type="Pfam" id="PF01252">
    <property type="entry name" value="Peptidase_A8"/>
    <property type="match status" value="1"/>
</dbReference>
<dbReference type="Proteomes" id="UP000782312">
    <property type="component" value="Unassembled WGS sequence"/>
</dbReference>
<comment type="catalytic activity">
    <reaction evidence="9 10">
        <text>Release of signal peptides from bacterial membrane prolipoproteins. Hydrolyzes -Xaa-Yaa-Zaa-|-(S,diacylglyceryl)Cys-, in which Xaa is hydrophobic (preferably Leu), and Yaa (Ala or Ser) and Zaa (Gly or Ala) have small, neutral side chains.</text>
        <dbReference type="EC" id="3.4.23.36"/>
    </reaction>
</comment>
<dbReference type="PROSITE" id="PS00855">
    <property type="entry name" value="SPASE_II"/>
    <property type="match status" value="1"/>
</dbReference>
<feature type="transmembrane region" description="Helical" evidence="9">
    <location>
        <begin position="98"/>
        <end position="116"/>
    </location>
</feature>
<comment type="caution">
    <text evidence="9">Lacks conserved residue(s) required for the propagation of feature annotation.</text>
</comment>
<dbReference type="HAMAP" id="MF_00161">
    <property type="entry name" value="LspA"/>
    <property type="match status" value="1"/>
</dbReference>
<keyword evidence="3 9" id="KW-0645">Protease</keyword>
<dbReference type="InterPro" id="IPR001872">
    <property type="entry name" value="Peptidase_A8"/>
</dbReference>
<dbReference type="NCBIfam" id="TIGR00077">
    <property type="entry name" value="lspA"/>
    <property type="match status" value="1"/>
</dbReference>
<feature type="transmembrane region" description="Helical" evidence="9">
    <location>
        <begin position="65"/>
        <end position="86"/>
    </location>
</feature>
<organism evidence="12 13">
    <name type="scientific">Tectimicrobiota bacterium</name>
    <dbReference type="NCBI Taxonomy" id="2528274"/>
    <lineage>
        <taxon>Bacteria</taxon>
        <taxon>Pseudomonadati</taxon>
        <taxon>Nitrospinota/Tectimicrobiota group</taxon>
        <taxon>Candidatus Tectimicrobiota</taxon>
    </lineage>
</organism>
<keyword evidence="8 9" id="KW-0472">Membrane</keyword>
<protein>
    <recommendedName>
        <fullName evidence="9">Lipoprotein signal peptidase</fullName>
        <ecNumber evidence="9">3.4.23.36</ecNumber>
    </recommendedName>
    <alternativeName>
        <fullName evidence="9">Prolipoprotein signal peptidase</fullName>
    </alternativeName>
    <alternativeName>
        <fullName evidence="9">Signal peptidase II</fullName>
        <shortName evidence="9">SPase II</shortName>
    </alternativeName>
</protein>
<evidence type="ECO:0000256" key="1">
    <source>
        <dbReference type="ARBA" id="ARBA00006139"/>
    </source>
</evidence>
<dbReference type="EMBL" id="JACPUR010000017">
    <property type="protein sequence ID" value="MBI3127449.1"/>
    <property type="molecule type" value="Genomic_DNA"/>
</dbReference>
<keyword evidence="5 9" id="KW-0064">Aspartyl protease</keyword>
<gene>
    <name evidence="9 12" type="primary">lspA</name>
    <name evidence="12" type="ORF">HYZ11_07580</name>
</gene>
<dbReference type="GO" id="GO:0005886">
    <property type="term" value="C:plasma membrane"/>
    <property type="evidence" value="ECO:0007669"/>
    <property type="project" value="UniProtKB-SubCell"/>
</dbReference>
<feature type="transmembrane region" description="Helical" evidence="9">
    <location>
        <begin position="136"/>
        <end position="156"/>
    </location>
</feature>
<evidence type="ECO:0000256" key="4">
    <source>
        <dbReference type="ARBA" id="ARBA00022692"/>
    </source>
</evidence>
<evidence type="ECO:0000256" key="9">
    <source>
        <dbReference type="HAMAP-Rule" id="MF_00161"/>
    </source>
</evidence>
<comment type="caution">
    <text evidence="12">The sequence shown here is derived from an EMBL/GenBank/DDBJ whole genome shotgun (WGS) entry which is preliminary data.</text>
</comment>
<evidence type="ECO:0000256" key="11">
    <source>
        <dbReference type="RuleBase" id="RU004181"/>
    </source>
</evidence>
<evidence type="ECO:0000256" key="8">
    <source>
        <dbReference type="ARBA" id="ARBA00023136"/>
    </source>
</evidence>
<dbReference type="AlphaFoldDB" id="A0A932MLQ7"/>
<sequence>MERPRLGPLFLFAACFALADQLLKWAVAATFRLGESVAVVPGLLNLTYLRNRGGAFSLLASLPGAWGRVFFLVATLIALGFVLYLHRCSPPATRWGRFGLWTIFGGGIGNLIDRLLHGEVIDFIDFHFRGWHWPAFNLADSGITVGVILLAADLFFSRAPAPRDGAEA</sequence>
<dbReference type="EC" id="3.4.23.36" evidence="9"/>
<comment type="similarity">
    <text evidence="1 9 11">Belongs to the peptidase A8 family.</text>
</comment>
<accession>A0A932MLQ7</accession>
<evidence type="ECO:0000313" key="13">
    <source>
        <dbReference type="Proteomes" id="UP000782312"/>
    </source>
</evidence>
<evidence type="ECO:0000256" key="7">
    <source>
        <dbReference type="ARBA" id="ARBA00022989"/>
    </source>
</evidence>